<keyword evidence="1" id="KW-0812">Transmembrane</keyword>
<proteinExistence type="predicted"/>
<dbReference type="EMBL" id="CAJNOJ010000020">
    <property type="protein sequence ID" value="CAF0840266.1"/>
    <property type="molecule type" value="Genomic_DNA"/>
</dbReference>
<sequence length="188" mass="21039">MRTVFYAIGHLSFIDRYTYTNFESISMVSNSIMYTLLLTMGFLLFMTTIQATPIHNGISSIEKVFDEESEDSSLSMDKRTFSNSDIPDGYVGIMLGKRGTDTRAVRLPAEAVLLGKRRLPYEAVLLGKRDLPNEAVLLGKRRIPHEAVLLGKRDLPNEAILLGRRDLPNEAILLGKRDLPNEGILLGK</sequence>
<dbReference type="AlphaFoldDB" id="A0A813V9S4"/>
<gene>
    <name evidence="2" type="ORF">EDS130_LOCUS6798</name>
</gene>
<evidence type="ECO:0000256" key="1">
    <source>
        <dbReference type="SAM" id="Phobius"/>
    </source>
</evidence>
<keyword evidence="1" id="KW-1133">Transmembrane helix</keyword>
<evidence type="ECO:0000313" key="3">
    <source>
        <dbReference type="Proteomes" id="UP000663852"/>
    </source>
</evidence>
<organism evidence="2 3">
    <name type="scientific">Adineta ricciae</name>
    <name type="common">Rotifer</name>
    <dbReference type="NCBI Taxonomy" id="249248"/>
    <lineage>
        <taxon>Eukaryota</taxon>
        <taxon>Metazoa</taxon>
        <taxon>Spiralia</taxon>
        <taxon>Gnathifera</taxon>
        <taxon>Rotifera</taxon>
        <taxon>Eurotatoria</taxon>
        <taxon>Bdelloidea</taxon>
        <taxon>Adinetida</taxon>
        <taxon>Adinetidae</taxon>
        <taxon>Adineta</taxon>
    </lineage>
</organism>
<reference evidence="2" key="1">
    <citation type="submission" date="2021-02" db="EMBL/GenBank/DDBJ databases">
        <authorList>
            <person name="Nowell W R."/>
        </authorList>
    </citation>
    <scope>NUCLEOTIDE SEQUENCE</scope>
</reference>
<keyword evidence="1" id="KW-0472">Membrane</keyword>
<comment type="caution">
    <text evidence="2">The sequence shown here is derived from an EMBL/GenBank/DDBJ whole genome shotgun (WGS) entry which is preliminary data.</text>
</comment>
<dbReference type="Proteomes" id="UP000663852">
    <property type="component" value="Unassembled WGS sequence"/>
</dbReference>
<feature type="transmembrane region" description="Helical" evidence="1">
    <location>
        <begin position="31"/>
        <end position="49"/>
    </location>
</feature>
<protein>
    <submittedName>
        <fullName evidence="2">Uncharacterized protein</fullName>
    </submittedName>
</protein>
<accession>A0A813V9S4</accession>
<evidence type="ECO:0000313" key="2">
    <source>
        <dbReference type="EMBL" id="CAF0840266.1"/>
    </source>
</evidence>
<dbReference type="OrthoDB" id="10017527at2759"/>
<name>A0A813V9S4_ADIRI</name>